<dbReference type="Gene3D" id="1.10.287.470">
    <property type="entry name" value="Helix hairpin bin"/>
    <property type="match status" value="1"/>
</dbReference>
<dbReference type="Gene3D" id="2.40.420.20">
    <property type="match status" value="1"/>
</dbReference>
<dbReference type="NCBIfam" id="TIGR01730">
    <property type="entry name" value="RND_mfp"/>
    <property type="match status" value="1"/>
</dbReference>
<evidence type="ECO:0000313" key="6">
    <source>
        <dbReference type="EMBL" id="PCE66281.1"/>
    </source>
</evidence>
<dbReference type="GO" id="GO:0015562">
    <property type="term" value="F:efflux transmembrane transporter activity"/>
    <property type="evidence" value="ECO:0007669"/>
    <property type="project" value="TreeGrafter"/>
</dbReference>
<dbReference type="PROSITE" id="PS51257">
    <property type="entry name" value="PROKAR_LIPOPROTEIN"/>
    <property type="match status" value="1"/>
</dbReference>
<dbReference type="InterPro" id="IPR058647">
    <property type="entry name" value="BSH_CzcB-like"/>
</dbReference>
<dbReference type="AlphaFoldDB" id="A0A2A4GCY4"/>
<gene>
    <name evidence="6" type="ORF">B7P33_03000</name>
</gene>
<dbReference type="EMBL" id="NBWU01000001">
    <property type="protein sequence ID" value="PCE66281.1"/>
    <property type="molecule type" value="Genomic_DNA"/>
</dbReference>
<evidence type="ECO:0000313" key="7">
    <source>
        <dbReference type="Proteomes" id="UP000219559"/>
    </source>
</evidence>
<evidence type="ECO:0000259" key="5">
    <source>
        <dbReference type="Pfam" id="PF25973"/>
    </source>
</evidence>
<proteinExistence type="inferred from homology"/>
<name>A0A2A4GCY4_9FLAO</name>
<feature type="domain" description="CzcB-like alpha-helical hairpin" evidence="2">
    <location>
        <begin position="135"/>
        <end position="191"/>
    </location>
</feature>
<dbReference type="OrthoDB" id="9806939at2"/>
<dbReference type="InterPro" id="IPR058792">
    <property type="entry name" value="Beta-barrel_RND_2"/>
</dbReference>
<dbReference type="PANTHER" id="PTHR30469:SF15">
    <property type="entry name" value="HLYD FAMILY OF SECRETION PROTEINS"/>
    <property type="match status" value="1"/>
</dbReference>
<dbReference type="Gene3D" id="2.40.50.100">
    <property type="match status" value="1"/>
</dbReference>
<dbReference type="Pfam" id="PF25954">
    <property type="entry name" value="Beta-barrel_RND_2"/>
    <property type="match status" value="1"/>
</dbReference>
<evidence type="ECO:0000256" key="1">
    <source>
        <dbReference type="ARBA" id="ARBA00009477"/>
    </source>
</evidence>
<evidence type="ECO:0000259" key="4">
    <source>
        <dbReference type="Pfam" id="PF25967"/>
    </source>
</evidence>
<dbReference type="SUPFAM" id="SSF111369">
    <property type="entry name" value="HlyD-like secretion proteins"/>
    <property type="match status" value="1"/>
</dbReference>
<dbReference type="GO" id="GO:1990281">
    <property type="term" value="C:efflux pump complex"/>
    <property type="evidence" value="ECO:0007669"/>
    <property type="project" value="TreeGrafter"/>
</dbReference>
<comment type="caution">
    <text evidence="6">The sequence shown here is derived from an EMBL/GenBank/DDBJ whole genome shotgun (WGS) entry which is preliminary data.</text>
</comment>
<protein>
    <submittedName>
        <fullName evidence="6">Efflux transporter periplasmic adaptor subunit</fullName>
    </submittedName>
</protein>
<reference evidence="6 7" key="1">
    <citation type="submission" date="2017-04" db="EMBL/GenBank/DDBJ databases">
        <title>A new member of the family Flavobacteriaceae isolated from ascidians.</title>
        <authorList>
            <person name="Chen L."/>
        </authorList>
    </citation>
    <scope>NUCLEOTIDE SEQUENCE [LARGE SCALE GENOMIC DNA]</scope>
    <source>
        <strain evidence="6 7">HQA918</strain>
    </source>
</reference>
<dbReference type="Proteomes" id="UP000219559">
    <property type="component" value="Unassembled WGS sequence"/>
</dbReference>
<feature type="domain" description="CusB-like beta-barrel" evidence="3">
    <location>
        <begin position="232"/>
        <end position="304"/>
    </location>
</feature>
<dbReference type="Pfam" id="PF25893">
    <property type="entry name" value="HH_CzcB"/>
    <property type="match status" value="1"/>
</dbReference>
<evidence type="ECO:0000259" key="2">
    <source>
        <dbReference type="Pfam" id="PF25893"/>
    </source>
</evidence>
<keyword evidence="7" id="KW-1185">Reference proteome</keyword>
<comment type="similarity">
    <text evidence="1">Belongs to the membrane fusion protein (MFP) (TC 8.A.1) family.</text>
</comment>
<dbReference type="PANTHER" id="PTHR30469">
    <property type="entry name" value="MULTIDRUG RESISTANCE PROTEIN MDTA"/>
    <property type="match status" value="1"/>
</dbReference>
<dbReference type="InterPro" id="IPR006143">
    <property type="entry name" value="RND_pump_MFP"/>
</dbReference>
<dbReference type="InterPro" id="IPR058627">
    <property type="entry name" value="MdtA-like_C"/>
</dbReference>
<feature type="domain" description="CzcB-like barrel-sandwich hybrid" evidence="5">
    <location>
        <begin position="99"/>
        <end position="216"/>
    </location>
</feature>
<dbReference type="Pfam" id="PF25973">
    <property type="entry name" value="BSH_CzcB"/>
    <property type="match status" value="1"/>
</dbReference>
<dbReference type="Pfam" id="PF25967">
    <property type="entry name" value="RND-MFP_C"/>
    <property type="match status" value="1"/>
</dbReference>
<dbReference type="RefSeq" id="WP_097441803.1">
    <property type="nucleotide sequence ID" value="NZ_NBWU01000001.1"/>
</dbReference>
<dbReference type="Gene3D" id="2.40.30.170">
    <property type="match status" value="1"/>
</dbReference>
<feature type="domain" description="Multidrug resistance protein MdtA-like C-terminal permuted SH3" evidence="4">
    <location>
        <begin position="310"/>
        <end position="373"/>
    </location>
</feature>
<sequence length="388" mass="42622">MKKVLALTITMVVLTACGGGSKTTEDIIASQDLQAIKAKRTELVATQQQLSSELSQLDAAILKLDDNMKIPLVSTVTVHDTLFKHFIDIQGSVDTKNLITIMPEFSGTLSQVYVKEGQKVGKGQLLAKIDDGGLSQQLAQLEIQAALAKTTYERQERLWEQNIGSEIQYLQAKSAYEAQDQAIGNMKKQLAKTQVTAPFAGTIDEIITEKGNVVAPGQSQLMRIVNLNDMYIESDVPERYIAAIRPGTEVKVEFPVLGTSLETQVRQVGDFINKANRTFRIEVGVPNPEGYIKPNLTAKLRINDYSSEKALLIPQDVISEDANGQQYVYVLSEKADGQTGTVAQTFIKTGRSQGDFIEVLDGLKDGDEVLQEGARFAKDGQKVRIKNQ</sequence>
<accession>A0A2A4GCY4</accession>
<dbReference type="InterPro" id="IPR058648">
    <property type="entry name" value="HH_CzcB-like"/>
</dbReference>
<evidence type="ECO:0000259" key="3">
    <source>
        <dbReference type="Pfam" id="PF25954"/>
    </source>
</evidence>
<organism evidence="6 7">
    <name type="scientific">Sediminicola luteus</name>
    <dbReference type="NCBI Taxonomy" id="319238"/>
    <lineage>
        <taxon>Bacteria</taxon>
        <taxon>Pseudomonadati</taxon>
        <taxon>Bacteroidota</taxon>
        <taxon>Flavobacteriia</taxon>
        <taxon>Flavobacteriales</taxon>
        <taxon>Flavobacteriaceae</taxon>
        <taxon>Sediminicola</taxon>
    </lineage>
</organism>